<gene>
    <name evidence="12" type="ORF">FWJ25_01630</name>
</gene>
<dbReference type="Proteomes" id="UP000323161">
    <property type="component" value="Unassembled WGS sequence"/>
</dbReference>
<keyword evidence="5 7" id="KW-0807">Transducer</keyword>
<dbReference type="PROSITE" id="PS50111">
    <property type="entry name" value="CHEMOTAXIS_TRANSDUC_2"/>
    <property type="match status" value="1"/>
</dbReference>
<evidence type="ECO:0000259" key="10">
    <source>
        <dbReference type="PROSITE" id="PS50111"/>
    </source>
</evidence>
<feature type="domain" description="HAMP" evidence="11">
    <location>
        <begin position="295"/>
        <end position="349"/>
    </location>
</feature>
<evidence type="ECO:0000256" key="2">
    <source>
        <dbReference type="ARBA" id="ARBA00022692"/>
    </source>
</evidence>
<accession>A0A5B0VPD4</accession>
<dbReference type="Gene3D" id="1.10.287.950">
    <property type="entry name" value="Methyl-accepting chemotaxis protein"/>
    <property type="match status" value="1"/>
</dbReference>
<dbReference type="GO" id="GO:0016020">
    <property type="term" value="C:membrane"/>
    <property type="evidence" value="ECO:0007669"/>
    <property type="project" value="UniProtKB-SubCell"/>
</dbReference>
<keyword evidence="2 9" id="KW-0812">Transmembrane</keyword>
<dbReference type="EMBL" id="VTUU01000001">
    <property type="protein sequence ID" value="KAA1175861.1"/>
    <property type="molecule type" value="Genomic_DNA"/>
</dbReference>
<protein>
    <submittedName>
        <fullName evidence="12">Methyl-accepting chemotaxis protein</fullName>
    </submittedName>
</protein>
<dbReference type="AlphaFoldDB" id="A0A5B0VPD4"/>
<comment type="similarity">
    <text evidence="6">Belongs to the methyl-accepting chemotaxis (MCP) protein family.</text>
</comment>
<evidence type="ECO:0000256" key="7">
    <source>
        <dbReference type="PROSITE-ProRule" id="PRU00284"/>
    </source>
</evidence>
<evidence type="ECO:0000256" key="6">
    <source>
        <dbReference type="ARBA" id="ARBA00029447"/>
    </source>
</evidence>
<dbReference type="InterPro" id="IPR003660">
    <property type="entry name" value="HAMP_dom"/>
</dbReference>
<keyword evidence="8" id="KW-0175">Coiled coil</keyword>
<proteinExistence type="inferred from homology"/>
<feature type="transmembrane region" description="Helical" evidence="9">
    <location>
        <begin position="12"/>
        <end position="33"/>
    </location>
</feature>
<evidence type="ECO:0000313" key="13">
    <source>
        <dbReference type="Proteomes" id="UP000323161"/>
    </source>
</evidence>
<organism evidence="12 13">
    <name type="scientific">Marinobacter salinexigens</name>
    <dbReference type="NCBI Taxonomy" id="2919747"/>
    <lineage>
        <taxon>Bacteria</taxon>
        <taxon>Pseudomonadati</taxon>
        <taxon>Pseudomonadota</taxon>
        <taxon>Gammaproteobacteria</taxon>
        <taxon>Pseudomonadales</taxon>
        <taxon>Marinobacteraceae</taxon>
        <taxon>Marinobacter</taxon>
    </lineage>
</organism>
<evidence type="ECO:0000256" key="8">
    <source>
        <dbReference type="SAM" id="Coils"/>
    </source>
</evidence>
<keyword evidence="3 9" id="KW-1133">Transmembrane helix</keyword>
<comment type="caution">
    <text evidence="12">The sequence shown here is derived from an EMBL/GenBank/DDBJ whole genome shotgun (WGS) entry which is preliminary data.</text>
</comment>
<dbReference type="PROSITE" id="PS50885">
    <property type="entry name" value="HAMP"/>
    <property type="match status" value="1"/>
</dbReference>
<dbReference type="InterPro" id="IPR004089">
    <property type="entry name" value="MCPsignal_dom"/>
</dbReference>
<comment type="subcellular location">
    <subcellularLocation>
        <location evidence="1">Membrane</location>
        <topology evidence="1">Multi-pass membrane protein</topology>
    </subcellularLocation>
</comment>
<dbReference type="FunFam" id="1.10.287.950:FF:000001">
    <property type="entry name" value="Methyl-accepting chemotaxis sensory transducer"/>
    <property type="match status" value="1"/>
</dbReference>
<dbReference type="Pfam" id="PF00672">
    <property type="entry name" value="HAMP"/>
    <property type="match status" value="1"/>
</dbReference>
<keyword evidence="4 9" id="KW-0472">Membrane</keyword>
<feature type="coiled-coil region" evidence="8">
    <location>
        <begin position="365"/>
        <end position="392"/>
    </location>
</feature>
<evidence type="ECO:0000256" key="4">
    <source>
        <dbReference type="ARBA" id="ARBA00023136"/>
    </source>
</evidence>
<dbReference type="RefSeq" id="WP_149598500.1">
    <property type="nucleotide sequence ID" value="NZ_VTUU01000001.1"/>
</dbReference>
<reference evidence="12 13" key="1">
    <citation type="submission" date="2019-08" db="EMBL/GenBank/DDBJ databases">
        <title>Marinobacter ZYF650 sp. nov., a marine bacterium isolated from seawater of the Mariana trench.</title>
        <authorList>
            <person name="Ahmad W."/>
        </authorList>
    </citation>
    <scope>NUCLEOTIDE SEQUENCE [LARGE SCALE GENOMIC DNA]</scope>
    <source>
        <strain evidence="12 13">ZYF650</strain>
    </source>
</reference>
<dbReference type="CDD" id="cd06225">
    <property type="entry name" value="HAMP"/>
    <property type="match status" value="1"/>
</dbReference>
<evidence type="ECO:0000259" key="11">
    <source>
        <dbReference type="PROSITE" id="PS50885"/>
    </source>
</evidence>
<name>A0A5B0VPD4_9GAMM</name>
<evidence type="ECO:0000256" key="5">
    <source>
        <dbReference type="ARBA" id="ARBA00023224"/>
    </source>
</evidence>
<dbReference type="SMART" id="SM00304">
    <property type="entry name" value="HAMP"/>
    <property type="match status" value="1"/>
</dbReference>
<evidence type="ECO:0000256" key="9">
    <source>
        <dbReference type="SAM" id="Phobius"/>
    </source>
</evidence>
<dbReference type="GO" id="GO:0006935">
    <property type="term" value="P:chemotaxis"/>
    <property type="evidence" value="ECO:0007669"/>
    <property type="project" value="UniProtKB-ARBA"/>
</dbReference>
<dbReference type="SUPFAM" id="SSF58104">
    <property type="entry name" value="Methyl-accepting chemotaxis protein (MCP) signaling domain"/>
    <property type="match status" value="1"/>
</dbReference>
<dbReference type="PANTHER" id="PTHR32089">
    <property type="entry name" value="METHYL-ACCEPTING CHEMOTAXIS PROTEIN MCPB"/>
    <property type="match status" value="1"/>
</dbReference>
<dbReference type="PANTHER" id="PTHR32089:SF119">
    <property type="entry name" value="METHYL-ACCEPTING CHEMOTAXIS PROTEIN CTPL"/>
    <property type="match status" value="1"/>
</dbReference>
<sequence>MRVNFSWRQKLNALMLSTPIGLAVIVGVVMWGLSTVSSSYRAIYDVFDYKVMSNDVLIAWSSAEQSVAAMDASNTDAVRAGLDVLEQGAADLVVQSRAFGEAKVSESAKRIAGEAEHYVTLRKAWLDDVTALGFSDSEGVRLELETALGDLEDLSISLLDEPVEKLVVASRQYVQTRDSAFARDAEEALASLDVIVDDYDWQDSVIGQNIQTFRNVFARAKAILSSVSEKESDISQAGRNLQGGVVEQNQLLENGLIRTTMADAEQAEASARVASVGTALVFAPVLMIALVFISRTLVRRLASVVQLLSDVSGGDLTRKLDPGRNPNDEFNMLGQAANQMIDDVSELLRESIRSTEALMEVRAQLAQTTDRLNRSSESIDQQTEQAATATQEISVTINDVARRTAEVGETMQGANDAAKSGEVTIAQSVATMHRLAGLIRDSQGHVVSLNKASVQVTGIIDVIDGLAEQTNLLALNAAIEAARAGEAGRGFSVVADEVRTLAQKTVGATNNISGLISELNRATESMDKQMAAGQEAAGESAGQANEISASISRIVESVDRLTSEMDQVVVAVEQISVTTEDIAQKVEVVREQTGEARLISKDLEQQSDLLSGHASRLEATNRRFKIDPVG</sequence>
<evidence type="ECO:0000256" key="3">
    <source>
        <dbReference type="ARBA" id="ARBA00022989"/>
    </source>
</evidence>
<evidence type="ECO:0000313" key="12">
    <source>
        <dbReference type="EMBL" id="KAA1175861.1"/>
    </source>
</evidence>
<dbReference type="Pfam" id="PF00015">
    <property type="entry name" value="MCPsignal"/>
    <property type="match status" value="1"/>
</dbReference>
<keyword evidence="13" id="KW-1185">Reference proteome</keyword>
<dbReference type="GO" id="GO:0007165">
    <property type="term" value="P:signal transduction"/>
    <property type="evidence" value="ECO:0007669"/>
    <property type="project" value="UniProtKB-KW"/>
</dbReference>
<dbReference type="SMART" id="SM00283">
    <property type="entry name" value="MA"/>
    <property type="match status" value="1"/>
</dbReference>
<evidence type="ECO:0000256" key="1">
    <source>
        <dbReference type="ARBA" id="ARBA00004141"/>
    </source>
</evidence>
<feature type="domain" description="Methyl-accepting transducer" evidence="10">
    <location>
        <begin position="354"/>
        <end position="590"/>
    </location>
</feature>